<proteinExistence type="predicted"/>
<dbReference type="AlphaFoldDB" id="A0A225UB51"/>
<evidence type="ECO:0000313" key="1">
    <source>
        <dbReference type="EMBL" id="OWY90170.1"/>
    </source>
</evidence>
<reference evidence="2" key="1">
    <citation type="submission" date="2017-03" db="EMBL/GenBank/DDBJ databases">
        <title>Phytopthora megakarya and P. palmivora, two closely related causual agents of cacao black pod achieved similar genome size and gene model numbers by different mechanisms.</title>
        <authorList>
            <person name="Ali S."/>
            <person name="Shao J."/>
            <person name="Larry D.J."/>
            <person name="Kronmiller B."/>
            <person name="Shen D."/>
            <person name="Strem M.D."/>
            <person name="Melnick R.L."/>
            <person name="Guiltinan M.J."/>
            <person name="Tyler B.M."/>
            <person name="Meinhardt L.W."/>
            <person name="Bailey B.A."/>
        </authorList>
    </citation>
    <scope>NUCLEOTIDE SEQUENCE [LARGE SCALE GENOMIC DNA]</scope>
    <source>
        <strain evidence="2">zdho120</strain>
    </source>
</reference>
<organism evidence="1 2">
    <name type="scientific">Phytophthora megakarya</name>
    <dbReference type="NCBI Taxonomy" id="4795"/>
    <lineage>
        <taxon>Eukaryota</taxon>
        <taxon>Sar</taxon>
        <taxon>Stramenopiles</taxon>
        <taxon>Oomycota</taxon>
        <taxon>Peronosporomycetes</taxon>
        <taxon>Peronosporales</taxon>
        <taxon>Peronosporaceae</taxon>
        <taxon>Phytophthora</taxon>
    </lineage>
</organism>
<name>A0A225UB51_9STRA</name>
<comment type="caution">
    <text evidence="1">The sequence shown here is derived from an EMBL/GenBank/DDBJ whole genome shotgun (WGS) entry which is preliminary data.</text>
</comment>
<gene>
    <name evidence="1" type="ORF">PHMEG_00041826</name>
</gene>
<feature type="non-terminal residue" evidence="1">
    <location>
        <position position="1"/>
    </location>
</feature>
<dbReference type="EMBL" id="NBNE01023702">
    <property type="protein sequence ID" value="OWY90170.1"/>
    <property type="molecule type" value="Genomic_DNA"/>
</dbReference>
<dbReference type="OrthoDB" id="102718at2759"/>
<dbReference type="Proteomes" id="UP000198211">
    <property type="component" value="Unassembled WGS sequence"/>
</dbReference>
<sequence>EFEKTLADAMVVIKFVRNHQHVLSAFQTKRETFKIKHHLVLVVPTRWYSHYNACRYLRAAKFAVQALLEEDVAPVLKAIQNQTTVEKLKSLAGSPSFWSRLRKITSVLKFPSEIIGNFEKDTCDLYEVYHCFTLFCYRLLGTRS</sequence>
<evidence type="ECO:0000313" key="2">
    <source>
        <dbReference type="Proteomes" id="UP000198211"/>
    </source>
</evidence>
<dbReference type="InterPro" id="IPR012337">
    <property type="entry name" value="RNaseH-like_sf"/>
</dbReference>
<protein>
    <submittedName>
        <fullName evidence="1">Uncharacterized protein</fullName>
    </submittedName>
</protein>
<dbReference type="SUPFAM" id="SSF53098">
    <property type="entry name" value="Ribonuclease H-like"/>
    <property type="match status" value="1"/>
</dbReference>
<accession>A0A225UB51</accession>
<keyword evidence="2" id="KW-1185">Reference proteome</keyword>